<evidence type="ECO:0000313" key="3">
    <source>
        <dbReference type="Proteomes" id="UP001472677"/>
    </source>
</evidence>
<protein>
    <submittedName>
        <fullName evidence="2">Uncharacterized protein</fullName>
    </submittedName>
</protein>
<organism evidence="2 3">
    <name type="scientific">Hibiscus sabdariffa</name>
    <name type="common">roselle</name>
    <dbReference type="NCBI Taxonomy" id="183260"/>
    <lineage>
        <taxon>Eukaryota</taxon>
        <taxon>Viridiplantae</taxon>
        <taxon>Streptophyta</taxon>
        <taxon>Embryophyta</taxon>
        <taxon>Tracheophyta</taxon>
        <taxon>Spermatophyta</taxon>
        <taxon>Magnoliopsida</taxon>
        <taxon>eudicotyledons</taxon>
        <taxon>Gunneridae</taxon>
        <taxon>Pentapetalae</taxon>
        <taxon>rosids</taxon>
        <taxon>malvids</taxon>
        <taxon>Malvales</taxon>
        <taxon>Malvaceae</taxon>
        <taxon>Malvoideae</taxon>
        <taxon>Hibiscus</taxon>
    </lineage>
</organism>
<dbReference type="InterPro" id="IPR036412">
    <property type="entry name" value="HAD-like_sf"/>
</dbReference>
<gene>
    <name evidence="2" type="ORF">V6N12_005816</name>
</gene>
<dbReference type="SUPFAM" id="SSF56784">
    <property type="entry name" value="HAD-like"/>
    <property type="match status" value="1"/>
</dbReference>
<dbReference type="Gene3D" id="1.20.1110.10">
    <property type="entry name" value="Calcium-transporting ATPase, transmembrane domain"/>
    <property type="match status" value="1"/>
</dbReference>
<sequence>MGTNMFPSSALVGQNKEESIVALPVDDLIEKVDGFAGVFPGILTFSFPITTANVWRQFIDNVSTSTTSRSQARKHICVMAGGGLNDDPALKKVDIDIVVADANGAARSASDIILTEPGLSVIISAVLTSRAISQRMKNYTVNLDYLPLPFNRNLINIVV</sequence>
<proteinExistence type="predicted"/>
<accession>A0ABR2AW51</accession>
<keyword evidence="3" id="KW-1185">Reference proteome</keyword>
<dbReference type="PRINTS" id="PR00119">
    <property type="entry name" value="CATATPASE"/>
</dbReference>
<keyword evidence="1" id="KW-0460">Magnesium</keyword>
<dbReference type="InterPro" id="IPR023214">
    <property type="entry name" value="HAD_sf"/>
</dbReference>
<dbReference type="PANTHER" id="PTHR42861">
    <property type="entry name" value="CALCIUM-TRANSPORTING ATPASE"/>
    <property type="match status" value="1"/>
</dbReference>
<dbReference type="Gene3D" id="3.40.50.1000">
    <property type="entry name" value="HAD superfamily/HAD-like"/>
    <property type="match status" value="1"/>
</dbReference>
<evidence type="ECO:0000313" key="2">
    <source>
        <dbReference type="EMBL" id="KAK8498405.1"/>
    </source>
</evidence>
<name>A0ABR2AW51_9ROSI</name>
<evidence type="ECO:0000256" key="1">
    <source>
        <dbReference type="ARBA" id="ARBA00022842"/>
    </source>
</evidence>
<dbReference type="EMBL" id="JBBPBM010000264">
    <property type="protein sequence ID" value="KAK8498405.1"/>
    <property type="molecule type" value="Genomic_DNA"/>
</dbReference>
<reference evidence="2 3" key="1">
    <citation type="journal article" date="2024" name="G3 (Bethesda)">
        <title>Genome assembly of Hibiscus sabdariffa L. provides insights into metabolisms of medicinal natural products.</title>
        <authorList>
            <person name="Kim T."/>
        </authorList>
    </citation>
    <scope>NUCLEOTIDE SEQUENCE [LARGE SCALE GENOMIC DNA]</scope>
    <source>
        <strain evidence="2">TK-2024</strain>
        <tissue evidence="2">Old leaves</tissue>
    </source>
</reference>
<dbReference type="Proteomes" id="UP001472677">
    <property type="component" value="Unassembled WGS sequence"/>
</dbReference>
<comment type="caution">
    <text evidence="2">The sequence shown here is derived from an EMBL/GenBank/DDBJ whole genome shotgun (WGS) entry which is preliminary data.</text>
</comment>